<name>A0A0B6X0R2_9BACT</name>
<gene>
    <name evidence="1" type="ORF">PYK22_03147</name>
</gene>
<evidence type="ECO:0000313" key="1">
    <source>
        <dbReference type="EMBL" id="CDM67098.1"/>
    </source>
</evidence>
<proteinExistence type="predicted"/>
<dbReference type="EMBL" id="CBXV010000008">
    <property type="protein sequence ID" value="CDM67098.1"/>
    <property type="molecule type" value="Genomic_DNA"/>
</dbReference>
<organism evidence="1 2">
    <name type="scientific">Pyrinomonas methylaliphatogenes</name>
    <dbReference type="NCBI Taxonomy" id="454194"/>
    <lineage>
        <taxon>Bacteria</taxon>
        <taxon>Pseudomonadati</taxon>
        <taxon>Acidobacteriota</taxon>
        <taxon>Blastocatellia</taxon>
        <taxon>Blastocatellales</taxon>
        <taxon>Pyrinomonadaceae</taxon>
        <taxon>Pyrinomonas</taxon>
    </lineage>
</organism>
<keyword evidence="2" id="KW-1185">Reference proteome</keyword>
<dbReference type="Proteomes" id="UP000031518">
    <property type="component" value="Unassembled WGS sequence"/>
</dbReference>
<evidence type="ECO:0000313" key="2">
    <source>
        <dbReference type="Proteomes" id="UP000031518"/>
    </source>
</evidence>
<protein>
    <submittedName>
        <fullName evidence="1">Uncharacterized protein</fullName>
    </submittedName>
</protein>
<reference evidence="1 2" key="2">
    <citation type="submission" date="2015-01" db="EMBL/GenBank/DDBJ databases">
        <title>Complete genome sequence of Pyrinomonas methylaliphatogenes type strain K22T.</title>
        <authorList>
            <person name="Lee K.C.Y."/>
            <person name="Power J.F."/>
            <person name="Dunfield P.F."/>
            <person name="Morgan X.C."/>
            <person name="Huttenhower C."/>
            <person name="Stott M.B."/>
        </authorList>
    </citation>
    <scope>NUCLEOTIDE SEQUENCE [LARGE SCALE GENOMIC DNA]</scope>
    <source>
        <strain evidence="1 2">K22</strain>
    </source>
</reference>
<dbReference type="AlphaFoldDB" id="A0A0B6X0R2"/>
<sequence>MPPIYAPDISRPAAALVVRCQIFLNEASLKRVRELRVLALDELGGGKLNPLAQRLLCQRLLLS</sequence>
<accession>A0A0B6X0R2</accession>
<reference evidence="1 2" key="1">
    <citation type="submission" date="2013-12" db="EMBL/GenBank/DDBJ databases">
        <authorList>
            <person name="Stott M."/>
        </authorList>
    </citation>
    <scope>NUCLEOTIDE SEQUENCE [LARGE SCALE GENOMIC DNA]</scope>
    <source>
        <strain evidence="1 2">K22</strain>
    </source>
</reference>